<dbReference type="PANTHER" id="PTHR42967">
    <property type="entry name" value="METAL DEPENDENT HYDROLASE"/>
    <property type="match status" value="1"/>
</dbReference>
<dbReference type="InterPro" id="IPR036866">
    <property type="entry name" value="RibonucZ/Hydroxyglut_hydro"/>
</dbReference>
<proteinExistence type="predicted"/>
<protein>
    <recommendedName>
        <fullName evidence="3">Lactamase</fullName>
    </recommendedName>
</protein>
<dbReference type="PANTHER" id="PTHR42967:SF1">
    <property type="entry name" value="MBL FOLD METALLO-HYDROLASE"/>
    <property type="match status" value="1"/>
</dbReference>
<dbReference type="STRING" id="1802270.A3C07_01910"/>
<name>A0A1G2KMC5_9BACT</name>
<dbReference type="Proteomes" id="UP000179023">
    <property type="component" value="Unassembled WGS sequence"/>
</dbReference>
<dbReference type="EMBL" id="MHQI01000034">
    <property type="protein sequence ID" value="OGZ99691.1"/>
    <property type="molecule type" value="Genomic_DNA"/>
</dbReference>
<comment type="caution">
    <text evidence="1">The sequence shown here is derived from an EMBL/GenBank/DDBJ whole genome shotgun (WGS) entry which is preliminary data.</text>
</comment>
<evidence type="ECO:0008006" key="3">
    <source>
        <dbReference type="Google" id="ProtNLM"/>
    </source>
</evidence>
<organism evidence="1 2">
    <name type="scientific">Candidatus Sungbacteria bacterium RIFCSPHIGHO2_02_FULL_47_11</name>
    <dbReference type="NCBI Taxonomy" id="1802270"/>
    <lineage>
        <taxon>Bacteria</taxon>
        <taxon>Candidatus Sungiibacteriota</taxon>
    </lineage>
</organism>
<sequence>MVVTWYGQSCFKIQSSDFAIAIDPYSKEIGLTPPRFQTAITLVTHNHFDHNNALSLAGAPFVITGAGEYEVRGVYIQGIPTYHDSSEGKERGMNTVYTIDIEGVRVAHLGDFGEPELRDETLEKLGTVNILMIPVGGTYTIDAKEAARIVKQVEPRFVVPMHYKIPGLRANLASVDQFLKEMGSSKIQPQDKLTVKKKDFEGEEGKTEVVLLQTNH</sequence>
<gene>
    <name evidence="1" type="ORF">A3C07_01910</name>
</gene>
<dbReference type="Pfam" id="PF13483">
    <property type="entry name" value="Lactamase_B_3"/>
    <property type="match status" value="1"/>
</dbReference>
<dbReference type="SUPFAM" id="SSF56281">
    <property type="entry name" value="Metallo-hydrolase/oxidoreductase"/>
    <property type="match status" value="1"/>
</dbReference>
<accession>A0A1G2KMC5</accession>
<reference evidence="1 2" key="1">
    <citation type="journal article" date="2016" name="Nat. Commun.">
        <title>Thousands of microbial genomes shed light on interconnected biogeochemical processes in an aquifer system.</title>
        <authorList>
            <person name="Anantharaman K."/>
            <person name="Brown C.T."/>
            <person name="Hug L.A."/>
            <person name="Sharon I."/>
            <person name="Castelle C.J."/>
            <person name="Probst A.J."/>
            <person name="Thomas B.C."/>
            <person name="Singh A."/>
            <person name="Wilkins M.J."/>
            <person name="Karaoz U."/>
            <person name="Brodie E.L."/>
            <person name="Williams K.H."/>
            <person name="Hubbard S.S."/>
            <person name="Banfield J.F."/>
        </authorList>
    </citation>
    <scope>NUCLEOTIDE SEQUENCE [LARGE SCALE GENOMIC DNA]</scope>
</reference>
<evidence type="ECO:0000313" key="2">
    <source>
        <dbReference type="Proteomes" id="UP000179023"/>
    </source>
</evidence>
<dbReference type="Gene3D" id="3.60.15.10">
    <property type="entry name" value="Ribonuclease Z/Hydroxyacylglutathione hydrolase-like"/>
    <property type="match status" value="1"/>
</dbReference>
<evidence type="ECO:0000313" key="1">
    <source>
        <dbReference type="EMBL" id="OGZ99691.1"/>
    </source>
</evidence>
<dbReference type="AlphaFoldDB" id="A0A1G2KMC5"/>